<dbReference type="AlphaFoldDB" id="A0A0E9RA99"/>
<sequence>MTNHCTVISVLIFLFLMVWNRNKVC</sequence>
<reference evidence="1" key="2">
    <citation type="journal article" date="2015" name="Fish Shellfish Immunol.">
        <title>Early steps in the European eel (Anguilla anguilla)-Vibrio vulnificus interaction in the gills: Role of the RtxA13 toxin.</title>
        <authorList>
            <person name="Callol A."/>
            <person name="Pajuelo D."/>
            <person name="Ebbesson L."/>
            <person name="Teles M."/>
            <person name="MacKenzie S."/>
            <person name="Amaro C."/>
        </authorList>
    </citation>
    <scope>NUCLEOTIDE SEQUENCE</scope>
</reference>
<dbReference type="EMBL" id="GBXM01082491">
    <property type="protein sequence ID" value="JAH26086.1"/>
    <property type="molecule type" value="Transcribed_RNA"/>
</dbReference>
<accession>A0A0E9RA99</accession>
<name>A0A0E9RA99_ANGAN</name>
<organism evidence="1">
    <name type="scientific">Anguilla anguilla</name>
    <name type="common">European freshwater eel</name>
    <name type="synonym">Muraena anguilla</name>
    <dbReference type="NCBI Taxonomy" id="7936"/>
    <lineage>
        <taxon>Eukaryota</taxon>
        <taxon>Metazoa</taxon>
        <taxon>Chordata</taxon>
        <taxon>Craniata</taxon>
        <taxon>Vertebrata</taxon>
        <taxon>Euteleostomi</taxon>
        <taxon>Actinopterygii</taxon>
        <taxon>Neopterygii</taxon>
        <taxon>Teleostei</taxon>
        <taxon>Anguilliformes</taxon>
        <taxon>Anguillidae</taxon>
        <taxon>Anguilla</taxon>
    </lineage>
</organism>
<proteinExistence type="predicted"/>
<protein>
    <submittedName>
        <fullName evidence="1">Uncharacterized protein</fullName>
    </submittedName>
</protein>
<evidence type="ECO:0000313" key="1">
    <source>
        <dbReference type="EMBL" id="JAH26086.1"/>
    </source>
</evidence>
<reference evidence="1" key="1">
    <citation type="submission" date="2014-11" db="EMBL/GenBank/DDBJ databases">
        <authorList>
            <person name="Amaro Gonzalez C."/>
        </authorList>
    </citation>
    <scope>NUCLEOTIDE SEQUENCE</scope>
</reference>